<comment type="caution">
    <text evidence="2">The sequence shown here is derived from an EMBL/GenBank/DDBJ whole genome shotgun (WGS) entry which is preliminary data.</text>
</comment>
<accession>A0AA36I963</accession>
<name>A0AA36I963_9DINO</name>
<dbReference type="Proteomes" id="UP001178507">
    <property type="component" value="Unassembled WGS sequence"/>
</dbReference>
<dbReference type="SMART" id="SM00256">
    <property type="entry name" value="FBOX"/>
    <property type="match status" value="1"/>
</dbReference>
<dbReference type="AlphaFoldDB" id="A0AA36I963"/>
<dbReference type="PANTHER" id="PTHR12874:SF9">
    <property type="entry name" value="F-BOX ONLY PROTEIN 48"/>
    <property type="match status" value="1"/>
</dbReference>
<evidence type="ECO:0000313" key="3">
    <source>
        <dbReference type="Proteomes" id="UP001178507"/>
    </source>
</evidence>
<gene>
    <name evidence="2" type="ORF">EVOR1521_LOCUS9783</name>
</gene>
<dbReference type="GO" id="GO:0019005">
    <property type="term" value="C:SCF ubiquitin ligase complex"/>
    <property type="evidence" value="ECO:0007669"/>
    <property type="project" value="TreeGrafter"/>
</dbReference>
<dbReference type="InterPro" id="IPR036047">
    <property type="entry name" value="F-box-like_dom_sf"/>
</dbReference>
<organism evidence="2 3">
    <name type="scientific">Effrenium voratum</name>
    <dbReference type="NCBI Taxonomy" id="2562239"/>
    <lineage>
        <taxon>Eukaryota</taxon>
        <taxon>Sar</taxon>
        <taxon>Alveolata</taxon>
        <taxon>Dinophyceae</taxon>
        <taxon>Suessiales</taxon>
        <taxon>Symbiodiniaceae</taxon>
        <taxon>Effrenium</taxon>
    </lineage>
</organism>
<sequence length="228" mass="26360">MPEASDERPLLEETWLQVFTFLEVPELCRAGALCSKFRALAADEELWRRLCKRRWAGKQWMPLDLFRNGDFRGLRLSVPELRSLLKRRDVDIAGATEKSELIGALEASTRLRGAECTLSIPGKWKRSYACAELDSKRSNITTEEVSHFRWHLVYHGRSSSMGFRHFQKNGTFVSPHFGEIGWCLEDQGRLFTLQGMEPLQVHRDPDNWGWIIGFNTNTEYHSVEVDES</sequence>
<evidence type="ECO:0000313" key="2">
    <source>
        <dbReference type="EMBL" id="CAJ1382405.1"/>
    </source>
</evidence>
<dbReference type="Pfam" id="PF12937">
    <property type="entry name" value="F-box-like"/>
    <property type="match status" value="1"/>
</dbReference>
<dbReference type="Gene3D" id="1.20.1280.50">
    <property type="match status" value="1"/>
</dbReference>
<proteinExistence type="predicted"/>
<protein>
    <recommendedName>
        <fullName evidence="1">F-box domain-containing protein</fullName>
    </recommendedName>
</protein>
<feature type="domain" description="F-box" evidence="1">
    <location>
        <begin position="10"/>
        <end position="50"/>
    </location>
</feature>
<dbReference type="GO" id="GO:0031146">
    <property type="term" value="P:SCF-dependent proteasomal ubiquitin-dependent protein catabolic process"/>
    <property type="evidence" value="ECO:0007669"/>
    <property type="project" value="TreeGrafter"/>
</dbReference>
<reference evidence="2" key="1">
    <citation type="submission" date="2023-08" db="EMBL/GenBank/DDBJ databases">
        <authorList>
            <person name="Chen Y."/>
            <person name="Shah S."/>
            <person name="Dougan E. K."/>
            <person name="Thang M."/>
            <person name="Chan C."/>
        </authorList>
    </citation>
    <scope>NUCLEOTIDE SEQUENCE</scope>
</reference>
<evidence type="ECO:0000259" key="1">
    <source>
        <dbReference type="SMART" id="SM00256"/>
    </source>
</evidence>
<dbReference type="PANTHER" id="PTHR12874">
    <property type="entry name" value="F-BOX ONLY PROTEIN 48-RELATED"/>
    <property type="match status" value="1"/>
</dbReference>
<dbReference type="GO" id="GO:0005737">
    <property type="term" value="C:cytoplasm"/>
    <property type="evidence" value="ECO:0007669"/>
    <property type="project" value="TreeGrafter"/>
</dbReference>
<dbReference type="InterPro" id="IPR001810">
    <property type="entry name" value="F-box_dom"/>
</dbReference>
<dbReference type="SUPFAM" id="SSF81383">
    <property type="entry name" value="F-box domain"/>
    <property type="match status" value="1"/>
</dbReference>
<dbReference type="EMBL" id="CAUJNA010000899">
    <property type="protein sequence ID" value="CAJ1382405.1"/>
    <property type="molecule type" value="Genomic_DNA"/>
</dbReference>
<keyword evidence="3" id="KW-1185">Reference proteome</keyword>